<gene>
    <name evidence="2" type="ORF">CPter291_1791</name>
    <name evidence="1" type="ORF">CPter91_1753</name>
</gene>
<dbReference type="EMBL" id="CP013236">
    <property type="protein sequence ID" value="AMP14057.1"/>
    <property type="molecule type" value="Genomic_DNA"/>
</dbReference>
<name>A0A127QVU8_9BURK</name>
<reference evidence="3 4" key="1">
    <citation type="submission" date="2015-11" db="EMBL/GenBank/DDBJ databases">
        <title>Exploring the genomic traits of fungus-feeding bacterial genus Collimonas.</title>
        <authorList>
            <person name="Song C."/>
            <person name="Schmidt R."/>
            <person name="de Jager V."/>
            <person name="Krzyzanowska D."/>
            <person name="Jongedijk E."/>
            <person name="Cankar K."/>
            <person name="Beekwilder J."/>
            <person name="van Veen A."/>
            <person name="de Boer W."/>
            <person name="van Veen J.A."/>
            <person name="Garbeva P."/>
        </authorList>
    </citation>
    <scope>NUCLEOTIDE SEQUENCE [LARGE SCALE GENOMIC DNA]</scope>
    <source>
        <strain evidence="2 4">Ter291</strain>
        <strain evidence="1 3">Ter91</strain>
    </source>
</reference>
<evidence type="ECO:0000313" key="1">
    <source>
        <dbReference type="EMBL" id="AMP04126.1"/>
    </source>
</evidence>
<dbReference type="KEGG" id="cpra:CPter91_1753"/>
<organism evidence="1 3">
    <name type="scientific">Collimonas pratensis</name>
    <dbReference type="NCBI Taxonomy" id="279113"/>
    <lineage>
        <taxon>Bacteria</taxon>
        <taxon>Pseudomonadati</taxon>
        <taxon>Pseudomonadota</taxon>
        <taxon>Betaproteobacteria</taxon>
        <taxon>Burkholderiales</taxon>
        <taxon>Oxalobacteraceae</taxon>
        <taxon>Collimonas</taxon>
    </lineage>
</organism>
<dbReference type="Proteomes" id="UP000074561">
    <property type="component" value="Chromosome"/>
</dbReference>
<dbReference type="EMBL" id="CP013234">
    <property type="protein sequence ID" value="AMP04126.1"/>
    <property type="molecule type" value="Genomic_DNA"/>
</dbReference>
<dbReference type="AlphaFoldDB" id="A0A127QVU8"/>
<evidence type="ECO:0000313" key="3">
    <source>
        <dbReference type="Proteomes" id="UP000074561"/>
    </source>
</evidence>
<sequence>MIERGGRLLCGGHLDCFLTNTFLHHVIRQTGGTRNVYV</sequence>
<keyword evidence="4" id="KW-1185">Reference proteome</keyword>
<protein>
    <submittedName>
        <fullName evidence="1">Uncharacterized protein</fullName>
    </submittedName>
</protein>
<accession>A0A127QVU8</accession>
<evidence type="ECO:0000313" key="2">
    <source>
        <dbReference type="EMBL" id="AMP14057.1"/>
    </source>
</evidence>
<evidence type="ECO:0000313" key="4">
    <source>
        <dbReference type="Proteomes" id="UP000074914"/>
    </source>
</evidence>
<proteinExistence type="predicted"/>
<dbReference type="STRING" id="279113.CPter91_1753"/>
<dbReference type="Proteomes" id="UP000074914">
    <property type="component" value="Chromosome"/>
</dbReference>